<dbReference type="Proteomes" id="UP000030645">
    <property type="component" value="Unassembled WGS sequence"/>
</dbReference>
<name>W9S2W0_9ROSA</name>
<evidence type="ECO:0000313" key="2">
    <source>
        <dbReference type="Proteomes" id="UP000030645"/>
    </source>
</evidence>
<keyword evidence="2" id="KW-1185">Reference proteome</keyword>
<accession>W9S2W0</accession>
<evidence type="ECO:0000313" key="1">
    <source>
        <dbReference type="EMBL" id="EXC11119.1"/>
    </source>
</evidence>
<reference evidence="2" key="1">
    <citation type="submission" date="2013-01" db="EMBL/GenBank/DDBJ databases">
        <title>Draft Genome Sequence of a Mulberry Tree, Morus notabilis C.K. Schneid.</title>
        <authorList>
            <person name="He N."/>
            <person name="Zhao S."/>
        </authorList>
    </citation>
    <scope>NUCLEOTIDE SEQUENCE</scope>
</reference>
<sequence length="86" mass="9585">MPKGCPSNAFLIDEKCVSSNSVPDSGGCLQIKLLNIHKELGDCVDLSRRMAITSRTFQRNTNRPPSKQYSLAGAFMYEWGLPCRPH</sequence>
<proteinExistence type="predicted"/>
<dbReference type="AlphaFoldDB" id="W9S2W0"/>
<dbReference type="EMBL" id="KE345667">
    <property type="protein sequence ID" value="EXC11119.1"/>
    <property type="molecule type" value="Genomic_DNA"/>
</dbReference>
<gene>
    <name evidence="1" type="ORF">L484_004541</name>
</gene>
<protein>
    <submittedName>
        <fullName evidence="1">Uncharacterized protein</fullName>
    </submittedName>
</protein>
<organism evidence="1 2">
    <name type="scientific">Morus notabilis</name>
    <dbReference type="NCBI Taxonomy" id="981085"/>
    <lineage>
        <taxon>Eukaryota</taxon>
        <taxon>Viridiplantae</taxon>
        <taxon>Streptophyta</taxon>
        <taxon>Embryophyta</taxon>
        <taxon>Tracheophyta</taxon>
        <taxon>Spermatophyta</taxon>
        <taxon>Magnoliopsida</taxon>
        <taxon>eudicotyledons</taxon>
        <taxon>Gunneridae</taxon>
        <taxon>Pentapetalae</taxon>
        <taxon>rosids</taxon>
        <taxon>fabids</taxon>
        <taxon>Rosales</taxon>
        <taxon>Moraceae</taxon>
        <taxon>Moreae</taxon>
        <taxon>Morus</taxon>
    </lineage>
</organism>